<evidence type="ECO:0000313" key="11">
    <source>
        <dbReference type="EMBL" id="KQL53565.1"/>
    </source>
</evidence>
<dbReference type="SUPFAM" id="SSF52540">
    <property type="entry name" value="P-loop containing nucleoside triphosphate hydrolases"/>
    <property type="match status" value="1"/>
</dbReference>
<dbReference type="InterPro" id="IPR027417">
    <property type="entry name" value="P-loop_NTPase"/>
</dbReference>
<feature type="domain" description="ABC transporter" evidence="10">
    <location>
        <begin position="6"/>
        <end position="258"/>
    </location>
</feature>
<dbReference type="InterPro" id="IPR038729">
    <property type="entry name" value="Rad50/SbcC_AAA"/>
</dbReference>
<evidence type="ECO:0000256" key="9">
    <source>
        <dbReference type="ARBA" id="ARBA00023136"/>
    </source>
</evidence>
<dbReference type="RefSeq" id="WP_055739300.1">
    <property type="nucleotide sequence ID" value="NZ_JAAIWL010000011.1"/>
</dbReference>
<accession>A0A0Q3WWZ0</accession>
<evidence type="ECO:0000256" key="1">
    <source>
        <dbReference type="ARBA" id="ARBA00004202"/>
    </source>
</evidence>
<dbReference type="GO" id="GO:0005886">
    <property type="term" value="C:plasma membrane"/>
    <property type="evidence" value="ECO:0007669"/>
    <property type="project" value="UniProtKB-SubCell"/>
</dbReference>
<dbReference type="Proteomes" id="UP000051888">
    <property type="component" value="Unassembled WGS sequence"/>
</dbReference>
<keyword evidence="2" id="KW-0813">Transport</keyword>
<evidence type="ECO:0000256" key="5">
    <source>
        <dbReference type="ARBA" id="ARBA00022741"/>
    </source>
</evidence>
<dbReference type="GO" id="GO:0005524">
    <property type="term" value="F:ATP binding"/>
    <property type="evidence" value="ECO:0007669"/>
    <property type="project" value="UniProtKB-KW"/>
</dbReference>
<protein>
    <recommendedName>
        <fullName evidence="10">ABC transporter domain-containing protein</fullName>
    </recommendedName>
</protein>
<dbReference type="SMART" id="SM00382">
    <property type="entry name" value="AAA"/>
    <property type="match status" value="1"/>
</dbReference>
<evidence type="ECO:0000256" key="8">
    <source>
        <dbReference type="ARBA" id="ARBA00023065"/>
    </source>
</evidence>
<dbReference type="PATRIC" id="fig|157838.3.peg.1907"/>
<dbReference type="PANTHER" id="PTHR42771">
    <property type="entry name" value="IRON(3+)-HYDROXAMATE IMPORT ATP-BINDING PROTEIN FHUC"/>
    <property type="match status" value="1"/>
</dbReference>
<evidence type="ECO:0000259" key="10">
    <source>
        <dbReference type="PROSITE" id="PS50893"/>
    </source>
</evidence>
<keyword evidence="9" id="KW-0472">Membrane</keyword>
<evidence type="ECO:0000256" key="6">
    <source>
        <dbReference type="ARBA" id="ARBA00022840"/>
    </source>
</evidence>
<dbReference type="Pfam" id="PF13476">
    <property type="entry name" value="AAA_23"/>
    <property type="match status" value="1"/>
</dbReference>
<dbReference type="EMBL" id="LJJC01000004">
    <property type="protein sequence ID" value="KQL53565.1"/>
    <property type="molecule type" value="Genomic_DNA"/>
</dbReference>
<keyword evidence="8" id="KW-0406">Ion transport</keyword>
<dbReference type="GO" id="GO:0006302">
    <property type="term" value="P:double-strand break repair"/>
    <property type="evidence" value="ECO:0007669"/>
    <property type="project" value="InterPro"/>
</dbReference>
<comment type="subcellular location">
    <subcellularLocation>
        <location evidence="1">Cell membrane</location>
        <topology evidence="1">Peripheral membrane protein</topology>
    </subcellularLocation>
</comment>
<dbReference type="OrthoDB" id="9784297at2"/>
<dbReference type="Pfam" id="PF13304">
    <property type="entry name" value="AAA_21"/>
    <property type="match status" value="1"/>
</dbReference>
<dbReference type="AlphaFoldDB" id="A0A0Q3WWZ0"/>
<reference evidence="11 12" key="1">
    <citation type="submission" date="2015-09" db="EMBL/GenBank/DDBJ databases">
        <title>Genome sequencing project for genomic taxonomy and phylogenomics of Bacillus-like bacteria.</title>
        <authorList>
            <person name="Liu B."/>
            <person name="Wang J."/>
            <person name="Zhu Y."/>
            <person name="Liu G."/>
            <person name="Chen Q."/>
            <person name="Chen Z."/>
            <person name="Lan J."/>
            <person name="Che J."/>
            <person name="Ge C."/>
            <person name="Shi H."/>
            <person name="Pan Z."/>
            <person name="Liu X."/>
        </authorList>
    </citation>
    <scope>NUCLEOTIDE SEQUENCE [LARGE SCALE GENOMIC DNA]</scope>
    <source>
        <strain evidence="11 12">LMG 18435</strain>
    </source>
</reference>
<dbReference type="Gene3D" id="3.40.50.300">
    <property type="entry name" value="P-loop containing nucleotide triphosphate hydrolases"/>
    <property type="match status" value="2"/>
</dbReference>
<dbReference type="PROSITE" id="PS50893">
    <property type="entry name" value="ABC_TRANSPORTER_2"/>
    <property type="match status" value="1"/>
</dbReference>
<gene>
    <name evidence="11" type="ORF">AN964_08700</name>
</gene>
<keyword evidence="12" id="KW-1185">Reference proteome</keyword>
<dbReference type="InterPro" id="IPR003593">
    <property type="entry name" value="AAA+_ATPase"/>
</dbReference>
<evidence type="ECO:0000256" key="7">
    <source>
        <dbReference type="ARBA" id="ARBA00023004"/>
    </source>
</evidence>
<evidence type="ECO:0000256" key="4">
    <source>
        <dbReference type="ARBA" id="ARBA00022496"/>
    </source>
</evidence>
<dbReference type="PANTHER" id="PTHR42771:SF2">
    <property type="entry name" value="IRON(3+)-HYDROXAMATE IMPORT ATP-BINDING PROTEIN FHUC"/>
    <property type="match status" value="1"/>
</dbReference>
<organism evidence="11 12">
    <name type="scientific">Heyndrickxia shackletonii</name>
    <dbReference type="NCBI Taxonomy" id="157838"/>
    <lineage>
        <taxon>Bacteria</taxon>
        <taxon>Bacillati</taxon>
        <taxon>Bacillota</taxon>
        <taxon>Bacilli</taxon>
        <taxon>Bacillales</taxon>
        <taxon>Bacillaceae</taxon>
        <taxon>Heyndrickxia</taxon>
    </lineage>
</organism>
<sequence length="265" mass="30479">MFLQSIQWKDITTNRNYPFSLPIFEDFQSIHFLHPITIFIGENGSGKSTFLEGLAAACQLPTAGGAEVNDDPDLRHAKALADSFFIKWREKTRTGFFLRAEDFISFTKRVKQMRLEAEHQLNLIEEEYRHKSAHAKSLASLPHKRTLYELNHLYQNGLETRSHGESFLDFFQARIKPNGLYLLDEPEAPLSPMRQLTLISIILEAVQSGSQFIIVTHSPILMGIPDADLYTFDSHPPAKIDFEETEHVQITKQFLEAPQRFLKYL</sequence>
<comment type="caution">
    <text evidence="11">The sequence shown here is derived from an EMBL/GenBank/DDBJ whole genome shotgun (WGS) entry which is preliminary data.</text>
</comment>
<dbReference type="GO" id="GO:0016887">
    <property type="term" value="F:ATP hydrolysis activity"/>
    <property type="evidence" value="ECO:0007669"/>
    <property type="project" value="InterPro"/>
</dbReference>
<proteinExistence type="predicted"/>
<evidence type="ECO:0000256" key="2">
    <source>
        <dbReference type="ARBA" id="ARBA00022448"/>
    </source>
</evidence>
<dbReference type="InterPro" id="IPR003959">
    <property type="entry name" value="ATPase_AAA_core"/>
</dbReference>
<keyword evidence="3" id="KW-1003">Cell membrane</keyword>
<dbReference type="InterPro" id="IPR051535">
    <property type="entry name" value="Siderophore_ABC-ATPase"/>
</dbReference>
<keyword evidence="5" id="KW-0547">Nucleotide-binding</keyword>
<dbReference type="InterPro" id="IPR003439">
    <property type="entry name" value="ABC_transporter-like_ATP-bd"/>
</dbReference>
<keyword evidence="6" id="KW-0067">ATP-binding</keyword>
<evidence type="ECO:0000256" key="3">
    <source>
        <dbReference type="ARBA" id="ARBA00022475"/>
    </source>
</evidence>
<evidence type="ECO:0000313" key="12">
    <source>
        <dbReference type="Proteomes" id="UP000051888"/>
    </source>
</evidence>
<keyword evidence="4" id="KW-0410">Iron transport</keyword>
<name>A0A0Q3WWZ0_9BACI</name>
<keyword evidence="7" id="KW-0408">Iron</keyword>
<dbReference type="GO" id="GO:0006826">
    <property type="term" value="P:iron ion transport"/>
    <property type="evidence" value="ECO:0007669"/>
    <property type="project" value="UniProtKB-KW"/>
</dbReference>